<evidence type="ECO:0000313" key="2">
    <source>
        <dbReference type="Proteomes" id="UP000256964"/>
    </source>
</evidence>
<dbReference type="EMBL" id="KZ857553">
    <property type="protein sequence ID" value="RDX40484.1"/>
    <property type="molecule type" value="Genomic_DNA"/>
</dbReference>
<reference evidence="1 2" key="1">
    <citation type="journal article" date="2018" name="Biotechnol. Biofuels">
        <title>Integrative visual omics of the white-rot fungus Polyporus brumalis exposes the biotechnological potential of its oxidative enzymes for delignifying raw plant biomass.</title>
        <authorList>
            <person name="Miyauchi S."/>
            <person name="Rancon A."/>
            <person name="Drula E."/>
            <person name="Hage H."/>
            <person name="Chaduli D."/>
            <person name="Favel A."/>
            <person name="Grisel S."/>
            <person name="Henrissat B."/>
            <person name="Herpoel-Gimbert I."/>
            <person name="Ruiz-Duenas F.J."/>
            <person name="Chevret D."/>
            <person name="Hainaut M."/>
            <person name="Lin J."/>
            <person name="Wang M."/>
            <person name="Pangilinan J."/>
            <person name="Lipzen A."/>
            <person name="Lesage-Meessen L."/>
            <person name="Navarro D."/>
            <person name="Riley R."/>
            <person name="Grigoriev I.V."/>
            <person name="Zhou S."/>
            <person name="Raouche S."/>
            <person name="Rosso M.N."/>
        </authorList>
    </citation>
    <scope>NUCLEOTIDE SEQUENCE [LARGE SCALE GENOMIC DNA]</scope>
    <source>
        <strain evidence="1 2">BRFM 1820</strain>
    </source>
</reference>
<dbReference type="AlphaFoldDB" id="A0A371CJL9"/>
<evidence type="ECO:0000313" key="1">
    <source>
        <dbReference type="EMBL" id="RDX40484.1"/>
    </source>
</evidence>
<keyword evidence="2" id="KW-1185">Reference proteome</keyword>
<feature type="non-terminal residue" evidence="1">
    <location>
        <position position="175"/>
    </location>
</feature>
<dbReference type="Proteomes" id="UP000256964">
    <property type="component" value="Unassembled WGS sequence"/>
</dbReference>
<accession>A0A371CJL9</accession>
<protein>
    <submittedName>
        <fullName evidence="1">Uncharacterized protein</fullName>
    </submittedName>
</protein>
<gene>
    <name evidence="1" type="ORF">OH76DRAFT_1325834</name>
</gene>
<dbReference type="OrthoDB" id="2797511at2759"/>
<proteinExistence type="predicted"/>
<name>A0A371CJL9_9APHY</name>
<organism evidence="1 2">
    <name type="scientific">Lentinus brumalis</name>
    <dbReference type="NCBI Taxonomy" id="2498619"/>
    <lineage>
        <taxon>Eukaryota</taxon>
        <taxon>Fungi</taxon>
        <taxon>Dikarya</taxon>
        <taxon>Basidiomycota</taxon>
        <taxon>Agaricomycotina</taxon>
        <taxon>Agaricomycetes</taxon>
        <taxon>Polyporales</taxon>
        <taxon>Polyporaceae</taxon>
        <taxon>Lentinus</taxon>
    </lineage>
</organism>
<sequence>FEPEVVLAIILDSIPPEERAPFAENWQTSVSHRVQKWKQSRPPHACMEAQLLWEAHVVEYVIYGYNITKLHGNAKKGSLPPTLPPTIPNFGPRFVPPSYAQLLKRDKKARIKPEVAYVRPLNVVHPFYYDGLKKCPQCDSVDVLWDSWTNTGHRDLHGIRAEESAIGYQLRCKVC</sequence>
<feature type="non-terminal residue" evidence="1">
    <location>
        <position position="1"/>
    </location>
</feature>